<evidence type="ECO:0000313" key="5">
    <source>
        <dbReference type="Proteomes" id="UP000617531"/>
    </source>
</evidence>
<dbReference type="InterPro" id="IPR000601">
    <property type="entry name" value="PKD_dom"/>
</dbReference>
<organism evidence="4 5">
    <name type="scientific">Pseudolysinimonas yzui</name>
    <dbReference type="NCBI Taxonomy" id="2708254"/>
    <lineage>
        <taxon>Bacteria</taxon>
        <taxon>Bacillati</taxon>
        <taxon>Actinomycetota</taxon>
        <taxon>Actinomycetes</taxon>
        <taxon>Micrococcales</taxon>
        <taxon>Microbacteriaceae</taxon>
        <taxon>Pseudolysinimonas</taxon>
    </lineage>
</organism>
<dbReference type="Pfam" id="PF00801">
    <property type="entry name" value="PKD"/>
    <property type="match status" value="1"/>
</dbReference>
<evidence type="ECO:0000259" key="3">
    <source>
        <dbReference type="PROSITE" id="PS50093"/>
    </source>
</evidence>
<dbReference type="AlphaFoldDB" id="A0A8J3GM11"/>
<keyword evidence="2" id="KW-0732">Signal</keyword>
<evidence type="ECO:0000313" key="4">
    <source>
        <dbReference type="EMBL" id="GHF03894.1"/>
    </source>
</evidence>
<gene>
    <name evidence="4" type="ORF">GCM10011600_00220</name>
</gene>
<dbReference type="GO" id="GO:0005975">
    <property type="term" value="P:carbohydrate metabolic process"/>
    <property type="evidence" value="ECO:0007669"/>
    <property type="project" value="UniProtKB-ARBA"/>
</dbReference>
<dbReference type="Proteomes" id="UP000617531">
    <property type="component" value="Unassembled WGS sequence"/>
</dbReference>
<dbReference type="PROSITE" id="PS50093">
    <property type="entry name" value="PKD"/>
    <property type="match status" value="1"/>
</dbReference>
<feature type="domain" description="PKD" evidence="3">
    <location>
        <begin position="162"/>
        <end position="214"/>
    </location>
</feature>
<evidence type="ECO:0000256" key="2">
    <source>
        <dbReference type="SAM" id="SignalP"/>
    </source>
</evidence>
<accession>A0A8J3GM11</accession>
<reference evidence="4" key="2">
    <citation type="submission" date="2020-09" db="EMBL/GenBank/DDBJ databases">
        <authorList>
            <person name="Sun Q."/>
            <person name="Zhou Y."/>
        </authorList>
    </citation>
    <scope>NUCLEOTIDE SEQUENCE</scope>
    <source>
        <strain evidence="4">CGMCC 1.16548</strain>
    </source>
</reference>
<feature type="compositionally biased region" description="Gly residues" evidence="1">
    <location>
        <begin position="60"/>
        <end position="70"/>
    </location>
</feature>
<evidence type="ECO:0000256" key="1">
    <source>
        <dbReference type="SAM" id="MobiDB-lite"/>
    </source>
</evidence>
<feature type="chain" id="PRO_5035318948" description="PKD domain-containing protein" evidence="2">
    <location>
        <begin position="29"/>
        <end position="266"/>
    </location>
</feature>
<keyword evidence="5" id="KW-1185">Reference proteome</keyword>
<reference evidence="4" key="1">
    <citation type="journal article" date="2014" name="Int. J. Syst. Evol. Microbiol.">
        <title>Complete genome sequence of Corynebacterium casei LMG S-19264T (=DSM 44701T), isolated from a smear-ripened cheese.</title>
        <authorList>
            <consortium name="US DOE Joint Genome Institute (JGI-PGF)"/>
            <person name="Walter F."/>
            <person name="Albersmeier A."/>
            <person name="Kalinowski J."/>
            <person name="Ruckert C."/>
        </authorList>
    </citation>
    <scope>NUCLEOTIDE SEQUENCE</scope>
    <source>
        <strain evidence="4">CGMCC 1.16548</strain>
    </source>
</reference>
<feature type="region of interest" description="Disordered" evidence="1">
    <location>
        <begin position="53"/>
        <end position="106"/>
    </location>
</feature>
<dbReference type="Gene3D" id="2.60.40.10">
    <property type="entry name" value="Immunoglobulins"/>
    <property type="match status" value="1"/>
</dbReference>
<dbReference type="InterPro" id="IPR013783">
    <property type="entry name" value="Ig-like_fold"/>
</dbReference>
<name>A0A8J3GM11_9MICO</name>
<dbReference type="CDD" id="cd00146">
    <property type="entry name" value="PKD"/>
    <property type="match status" value="1"/>
</dbReference>
<dbReference type="SUPFAM" id="SSF49299">
    <property type="entry name" value="PKD domain"/>
    <property type="match status" value="1"/>
</dbReference>
<dbReference type="InterPro" id="IPR035986">
    <property type="entry name" value="PKD_dom_sf"/>
</dbReference>
<protein>
    <recommendedName>
        <fullName evidence="3">PKD domain-containing protein</fullName>
    </recommendedName>
</protein>
<dbReference type="EMBL" id="BNAI01000001">
    <property type="protein sequence ID" value="GHF03894.1"/>
    <property type="molecule type" value="Genomic_DNA"/>
</dbReference>
<feature type="signal peptide" evidence="2">
    <location>
        <begin position="1"/>
        <end position="28"/>
    </location>
</feature>
<sequence length="266" mass="27592">MARRNLLAAALLGLAVAVALGDALPVHAADSTCSYLETQLGVCSSADGGSVELVGEEQEPGGGSSPGGGSQNPAPPNVQDPACLRPQPNRPASCFEADEPGEPGIPTITIRDIATFIPTPGRQQMEPDGWAVAGLDTNFYAITGPHVVNGTLLGRPADVRFTPVSYRWAYGDGTSATRSTPGGTWAALGIAEFEPTPTSHVYERVGDYTITLSIVFAAEYRFNGGSWRPVVGTLTVPANDLHIRVGTAKTVLVEHDCLANPGGPGC</sequence>
<comment type="caution">
    <text evidence="4">The sequence shown here is derived from an EMBL/GenBank/DDBJ whole genome shotgun (WGS) entry which is preliminary data.</text>
</comment>
<proteinExistence type="predicted"/>